<name>A0A6G9Y4E3_9NOCA</name>
<dbReference type="InterPro" id="IPR009057">
    <property type="entry name" value="Homeodomain-like_sf"/>
</dbReference>
<dbReference type="PROSITE" id="PS50977">
    <property type="entry name" value="HTH_TETR_2"/>
    <property type="match status" value="1"/>
</dbReference>
<proteinExistence type="predicted"/>
<evidence type="ECO:0000256" key="3">
    <source>
        <dbReference type="ARBA" id="ARBA00023163"/>
    </source>
</evidence>
<evidence type="ECO:0000256" key="1">
    <source>
        <dbReference type="ARBA" id="ARBA00023015"/>
    </source>
</evidence>
<dbReference type="EMBL" id="CP046172">
    <property type="protein sequence ID" value="QIS08069.1"/>
    <property type="molecule type" value="Genomic_DNA"/>
</dbReference>
<dbReference type="InterPro" id="IPR001647">
    <property type="entry name" value="HTH_TetR"/>
</dbReference>
<evidence type="ECO:0000256" key="4">
    <source>
        <dbReference type="PROSITE-ProRule" id="PRU00335"/>
    </source>
</evidence>
<keyword evidence="2 4" id="KW-0238">DNA-binding</keyword>
<dbReference type="Pfam" id="PF17754">
    <property type="entry name" value="TetR_C_14"/>
    <property type="match status" value="1"/>
</dbReference>
<dbReference type="AlphaFoldDB" id="A0A6G9Y4E3"/>
<dbReference type="Gene3D" id="1.10.10.60">
    <property type="entry name" value="Homeodomain-like"/>
    <property type="match status" value="1"/>
</dbReference>
<dbReference type="GO" id="GO:0000976">
    <property type="term" value="F:transcription cis-regulatory region binding"/>
    <property type="evidence" value="ECO:0007669"/>
    <property type="project" value="TreeGrafter"/>
</dbReference>
<dbReference type="InterPro" id="IPR041347">
    <property type="entry name" value="MftR_C"/>
</dbReference>
<dbReference type="PROSITE" id="PS01081">
    <property type="entry name" value="HTH_TETR_1"/>
    <property type="match status" value="1"/>
</dbReference>
<feature type="region of interest" description="Disordered" evidence="5">
    <location>
        <begin position="1"/>
        <end position="21"/>
    </location>
</feature>
<dbReference type="Gene3D" id="1.10.357.10">
    <property type="entry name" value="Tetracycline Repressor, domain 2"/>
    <property type="match status" value="1"/>
</dbReference>
<keyword evidence="8" id="KW-1185">Reference proteome</keyword>
<keyword evidence="1" id="KW-0805">Transcription regulation</keyword>
<evidence type="ECO:0000313" key="8">
    <source>
        <dbReference type="Proteomes" id="UP000503540"/>
    </source>
</evidence>
<dbReference type="Pfam" id="PF00440">
    <property type="entry name" value="TetR_N"/>
    <property type="match status" value="1"/>
</dbReference>
<keyword evidence="3" id="KW-0804">Transcription</keyword>
<sequence length="207" mass="22823">MDEPGSESTPHRTADPGLRELKKERTRRTLLRAAYQLFAEKGYDKTTTAEIARAAEVSPGTFFNYFATKEDLLFGDRANIITAGLEAIATRRPTDRPTDALLRAFAAMLTAAHIDPGDEFEQHRARLVLTVPSIYATMLQRTFTRQEQLATALHNTYPDELDEFTATTIVGAFTGAAIAAARLALNTDTSLTEAIQNSITLVANNFR</sequence>
<dbReference type="KEGG" id="nah:F5544_00685"/>
<dbReference type="InterPro" id="IPR023772">
    <property type="entry name" value="DNA-bd_HTH_TetR-type_CS"/>
</dbReference>
<evidence type="ECO:0000259" key="6">
    <source>
        <dbReference type="PROSITE" id="PS50977"/>
    </source>
</evidence>
<evidence type="ECO:0000313" key="7">
    <source>
        <dbReference type="EMBL" id="QIS08069.1"/>
    </source>
</evidence>
<dbReference type="PANTHER" id="PTHR30055:SF234">
    <property type="entry name" value="HTH-TYPE TRANSCRIPTIONAL REGULATOR BETI"/>
    <property type="match status" value="1"/>
</dbReference>
<evidence type="ECO:0000256" key="5">
    <source>
        <dbReference type="SAM" id="MobiDB-lite"/>
    </source>
</evidence>
<feature type="domain" description="HTH tetR-type" evidence="6">
    <location>
        <begin position="24"/>
        <end position="84"/>
    </location>
</feature>
<gene>
    <name evidence="7" type="ORF">F5544_00685</name>
</gene>
<dbReference type="RefSeq" id="WP_167471380.1">
    <property type="nucleotide sequence ID" value="NZ_CP046172.1"/>
</dbReference>
<dbReference type="PRINTS" id="PR00455">
    <property type="entry name" value="HTHTETR"/>
</dbReference>
<reference evidence="7 8" key="1">
    <citation type="journal article" date="2019" name="ACS Chem. Biol.">
        <title>Identification and Mobilization of a Cryptic Antibiotic Biosynthesis Gene Locus from a Human-Pathogenic Nocardia Isolate.</title>
        <authorList>
            <person name="Herisse M."/>
            <person name="Ishida K."/>
            <person name="Porter J.L."/>
            <person name="Howden B."/>
            <person name="Hertweck C."/>
            <person name="Stinear T.P."/>
            <person name="Pidot S.J."/>
        </authorList>
    </citation>
    <scope>NUCLEOTIDE SEQUENCE [LARGE SCALE GENOMIC DNA]</scope>
    <source>
        <strain evidence="7 8">AUSMDU00012717</strain>
    </source>
</reference>
<evidence type="ECO:0000256" key="2">
    <source>
        <dbReference type="ARBA" id="ARBA00023125"/>
    </source>
</evidence>
<accession>A0A6G9Y4E3</accession>
<organism evidence="7 8">
    <name type="scientific">Nocardia arthritidis</name>
    <dbReference type="NCBI Taxonomy" id="228602"/>
    <lineage>
        <taxon>Bacteria</taxon>
        <taxon>Bacillati</taxon>
        <taxon>Actinomycetota</taxon>
        <taxon>Actinomycetes</taxon>
        <taxon>Mycobacteriales</taxon>
        <taxon>Nocardiaceae</taxon>
        <taxon>Nocardia</taxon>
    </lineage>
</organism>
<feature type="compositionally biased region" description="Basic and acidic residues" evidence="5">
    <location>
        <begin position="9"/>
        <end position="21"/>
    </location>
</feature>
<dbReference type="PANTHER" id="PTHR30055">
    <property type="entry name" value="HTH-TYPE TRANSCRIPTIONAL REGULATOR RUTR"/>
    <property type="match status" value="1"/>
</dbReference>
<dbReference type="Proteomes" id="UP000503540">
    <property type="component" value="Chromosome"/>
</dbReference>
<feature type="DNA-binding region" description="H-T-H motif" evidence="4">
    <location>
        <begin position="47"/>
        <end position="66"/>
    </location>
</feature>
<dbReference type="SUPFAM" id="SSF46689">
    <property type="entry name" value="Homeodomain-like"/>
    <property type="match status" value="1"/>
</dbReference>
<protein>
    <submittedName>
        <fullName evidence="7">TetR family transcriptional regulator</fullName>
    </submittedName>
</protein>
<dbReference type="InterPro" id="IPR050109">
    <property type="entry name" value="HTH-type_TetR-like_transc_reg"/>
</dbReference>
<dbReference type="GO" id="GO:0003700">
    <property type="term" value="F:DNA-binding transcription factor activity"/>
    <property type="evidence" value="ECO:0007669"/>
    <property type="project" value="TreeGrafter"/>
</dbReference>